<sequence>MKLYIYRFWGDEFSCREVDVEEKPKTYIITEESEFEYKGQRIRKDEIGVLSGYSRDRVILTEKNKKKAVEMLISRQGAIVESCRVRLEYEEKKLETIKAELEKE</sequence>
<evidence type="ECO:0000313" key="1">
    <source>
        <dbReference type="EMBL" id="DAD71403.1"/>
    </source>
</evidence>
<name>A0A8S5LNG2_9CAUD</name>
<accession>A0A8S5LNG2</accession>
<organism evidence="1">
    <name type="scientific">Siphoviridae sp. ctbQZ1</name>
    <dbReference type="NCBI Taxonomy" id="2827581"/>
    <lineage>
        <taxon>Viruses</taxon>
        <taxon>Duplodnaviria</taxon>
        <taxon>Heunggongvirae</taxon>
        <taxon>Uroviricota</taxon>
        <taxon>Caudoviricetes</taxon>
    </lineage>
</organism>
<reference evidence="1" key="1">
    <citation type="journal article" date="2021" name="Proc. Natl. Acad. Sci. U.S.A.">
        <title>A Catalog of Tens of Thousands of Viruses from Human Metagenomes Reveals Hidden Associations with Chronic Diseases.</title>
        <authorList>
            <person name="Tisza M.J."/>
            <person name="Buck C.B."/>
        </authorList>
    </citation>
    <scope>NUCLEOTIDE SEQUENCE</scope>
    <source>
        <strain evidence="1">CtbQZ1</strain>
    </source>
</reference>
<protein>
    <submittedName>
        <fullName evidence="1">Uncharacterized protein</fullName>
    </submittedName>
</protein>
<dbReference type="EMBL" id="BK015881">
    <property type="protein sequence ID" value="DAD71403.1"/>
    <property type="molecule type" value="Genomic_DNA"/>
</dbReference>
<proteinExistence type="predicted"/>